<dbReference type="Proteomes" id="UP001175228">
    <property type="component" value="Unassembled WGS sequence"/>
</dbReference>
<evidence type="ECO:0000313" key="2">
    <source>
        <dbReference type="EMBL" id="KAK0485334.1"/>
    </source>
</evidence>
<dbReference type="EMBL" id="JAUEPU010000052">
    <property type="protein sequence ID" value="KAK0485334.1"/>
    <property type="molecule type" value="Genomic_DNA"/>
</dbReference>
<dbReference type="PROSITE" id="PS50181">
    <property type="entry name" value="FBOX"/>
    <property type="match status" value="1"/>
</dbReference>
<dbReference type="AlphaFoldDB" id="A0AA39PJR1"/>
<dbReference type="InterPro" id="IPR001810">
    <property type="entry name" value="F-box_dom"/>
</dbReference>
<keyword evidence="3" id="KW-1185">Reference proteome</keyword>
<dbReference type="SUPFAM" id="SSF81383">
    <property type="entry name" value="F-box domain"/>
    <property type="match status" value="1"/>
</dbReference>
<accession>A0AA39PJR1</accession>
<protein>
    <recommendedName>
        <fullName evidence="1">F-box domain-containing protein</fullName>
    </recommendedName>
</protein>
<gene>
    <name evidence="2" type="ORF">EDD18DRAFT_1361249</name>
</gene>
<organism evidence="2 3">
    <name type="scientific">Armillaria luteobubalina</name>
    <dbReference type="NCBI Taxonomy" id="153913"/>
    <lineage>
        <taxon>Eukaryota</taxon>
        <taxon>Fungi</taxon>
        <taxon>Dikarya</taxon>
        <taxon>Basidiomycota</taxon>
        <taxon>Agaricomycotina</taxon>
        <taxon>Agaricomycetes</taxon>
        <taxon>Agaricomycetidae</taxon>
        <taxon>Agaricales</taxon>
        <taxon>Marasmiineae</taxon>
        <taxon>Physalacriaceae</taxon>
        <taxon>Armillaria</taxon>
    </lineage>
</organism>
<dbReference type="InterPro" id="IPR036047">
    <property type="entry name" value="F-box-like_dom_sf"/>
</dbReference>
<feature type="domain" description="F-box" evidence="1">
    <location>
        <begin position="55"/>
        <end position="106"/>
    </location>
</feature>
<evidence type="ECO:0000313" key="3">
    <source>
        <dbReference type="Proteomes" id="UP001175228"/>
    </source>
</evidence>
<evidence type="ECO:0000259" key="1">
    <source>
        <dbReference type="PROSITE" id="PS50181"/>
    </source>
</evidence>
<dbReference type="SUPFAM" id="SSF52047">
    <property type="entry name" value="RNI-like"/>
    <property type="match status" value="1"/>
</dbReference>
<comment type="caution">
    <text evidence="2">The sequence shown here is derived from an EMBL/GenBank/DDBJ whole genome shotgun (WGS) entry which is preliminary data.</text>
</comment>
<proteinExistence type="predicted"/>
<sequence length="502" mass="56714">MPRRTSIMTDLRYSPSRRERPMSHGNILLARPIKQHASQSLTVRQRHRTPLQLPPSRLLTLPVELQLEICSYMSNRNLLQSASACRQVLEIVMKILAKRLELWDEQGSCRVTSESFSVAKLWLCSQQGCQTPSGIELSLNFFDLEGLRCCIQFLTLAAPRQFATIGLNLDLSLSHLMTVEQPLLECFFSLVHNCAPQKVYLFSTMSLPPPPHSGLQDCPPFTFPSLSSTKYLMIFDDKKSFLSEFTPSMFPDLEELVLARSSRLPEQWNFLANMCLKNLTKLRLSTTIPVHVVRALLQHHPTLITLDTVSATIVDDVPDSQAMHNYKGFNCGLTFLSGRPTLLVLILTGATFKGLGWLKLEPEHGPSSVEAFFQFTHVELSLPCPPKEGLNKFQFFHPITQPHIPLQVDYLRLMFNGYDNVDDVLKVWLVCETFITGIDIILWVTRLQGAATDKIILFMNTSNTFHRLSVQGKDNHMCRVTNVVERAHSVKLVLGTKPPSSG</sequence>
<name>A0AA39PJR1_9AGAR</name>
<reference evidence="2" key="1">
    <citation type="submission" date="2023-06" db="EMBL/GenBank/DDBJ databases">
        <authorList>
            <consortium name="Lawrence Berkeley National Laboratory"/>
            <person name="Ahrendt S."/>
            <person name="Sahu N."/>
            <person name="Indic B."/>
            <person name="Wong-Bajracharya J."/>
            <person name="Merenyi Z."/>
            <person name="Ke H.-M."/>
            <person name="Monk M."/>
            <person name="Kocsube S."/>
            <person name="Drula E."/>
            <person name="Lipzen A."/>
            <person name="Balint B."/>
            <person name="Henrissat B."/>
            <person name="Andreopoulos B."/>
            <person name="Martin F.M."/>
            <person name="Harder C.B."/>
            <person name="Rigling D."/>
            <person name="Ford K.L."/>
            <person name="Foster G.D."/>
            <person name="Pangilinan J."/>
            <person name="Papanicolaou A."/>
            <person name="Barry K."/>
            <person name="LaButti K."/>
            <person name="Viragh M."/>
            <person name="Koriabine M."/>
            <person name="Yan M."/>
            <person name="Riley R."/>
            <person name="Champramary S."/>
            <person name="Plett K.L."/>
            <person name="Tsai I.J."/>
            <person name="Slot J."/>
            <person name="Sipos G."/>
            <person name="Plett J."/>
            <person name="Nagy L.G."/>
            <person name="Grigoriev I.V."/>
        </authorList>
    </citation>
    <scope>NUCLEOTIDE SEQUENCE</scope>
    <source>
        <strain evidence="2">HWK02</strain>
    </source>
</reference>